<proteinExistence type="predicted"/>
<reference evidence="1 3" key="2">
    <citation type="journal article" date="2018" name="Plant J.">
        <title>The Physcomitrella patens chromosome-scale assembly reveals moss genome structure and evolution.</title>
        <authorList>
            <person name="Lang D."/>
            <person name="Ullrich K.K."/>
            <person name="Murat F."/>
            <person name="Fuchs J."/>
            <person name="Jenkins J."/>
            <person name="Haas F.B."/>
            <person name="Piednoel M."/>
            <person name="Gundlach H."/>
            <person name="Van Bel M."/>
            <person name="Meyberg R."/>
            <person name="Vives C."/>
            <person name="Morata J."/>
            <person name="Symeonidi A."/>
            <person name="Hiss M."/>
            <person name="Muchero W."/>
            <person name="Kamisugi Y."/>
            <person name="Saleh O."/>
            <person name="Blanc G."/>
            <person name="Decker E.L."/>
            <person name="van Gessel N."/>
            <person name="Grimwood J."/>
            <person name="Hayes R.D."/>
            <person name="Graham S.W."/>
            <person name="Gunter L.E."/>
            <person name="McDaniel S.F."/>
            <person name="Hoernstein S.N.W."/>
            <person name="Larsson A."/>
            <person name="Li F.W."/>
            <person name="Perroud P.F."/>
            <person name="Phillips J."/>
            <person name="Ranjan P."/>
            <person name="Rokshar D.S."/>
            <person name="Rothfels C.J."/>
            <person name="Schneider L."/>
            <person name="Shu S."/>
            <person name="Stevenson D.W."/>
            <person name="Thummler F."/>
            <person name="Tillich M."/>
            <person name="Villarreal Aguilar J.C."/>
            <person name="Widiez T."/>
            <person name="Wong G.K."/>
            <person name="Wymore A."/>
            <person name="Zhang Y."/>
            <person name="Zimmer A.D."/>
            <person name="Quatrano R.S."/>
            <person name="Mayer K.F.X."/>
            <person name="Goodstein D."/>
            <person name="Casacuberta J.M."/>
            <person name="Vandepoele K."/>
            <person name="Reski R."/>
            <person name="Cuming A.C."/>
            <person name="Tuskan G.A."/>
            <person name="Maumus F."/>
            <person name="Salse J."/>
            <person name="Schmutz J."/>
            <person name="Rensing S.A."/>
        </authorList>
    </citation>
    <scope>NUCLEOTIDE SEQUENCE [LARGE SCALE GENOMIC DNA]</scope>
    <source>
        <strain evidence="2 3">cv. Gransden 2004</strain>
    </source>
</reference>
<evidence type="ECO:0000313" key="1">
    <source>
        <dbReference type="EMBL" id="PNR55478.1"/>
    </source>
</evidence>
<dbReference type="Gramene" id="Pp3c4_17650V3.1">
    <property type="protein sequence ID" value="PAC:32921890.CDS.1"/>
    <property type="gene ID" value="Pp3c4_17650"/>
</dbReference>
<keyword evidence="3" id="KW-1185">Reference proteome</keyword>
<reference evidence="2" key="3">
    <citation type="submission" date="2020-12" db="UniProtKB">
        <authorList>
            <consortium name="EnsemblPlants"/>
        </authorList>
    </citation>
    <scope>IDENTIFICATION</scope>
</reference>
<sequence length="101" mass="11215">MAGPQIQLPSFLSQEVAQNISGSLSLPLSDHPSPPLWPFGYAWEPTLLKQKKKNPSPPPPQCYGQDEDAADALLVVAVSLCWNCHLKYITWLLGFVRAEDR</sequence>
<dbReference type="AlphaFoldDB" id="A0A2K1KNX0"/>
<gene>
    <name evidence="1" type="ORF">PHYPA_006375</name>
</gene>
<dbReference type="Gramene" id="Pp3c4_17650V3.2">
    <property type="protein sequence ID" value="PAC:32921891.CDS.1"/>
    <property type="gene ID" value="Pp3c4_17650"/>
</dbReference>
<dbReference type="EMBL" id="ABEU02000004">
    <property type="protein sequence ID" value="PNR55478.1"/>
    <property type="molecule type" value="Genomic_DNA"/>
</dbReference>
<organism evidence="1">
    <name type="scientific">Physcomitrium patens</name>
    <name type="common">Spreading-leaved earth moss</name>
    <name type="synonym">Physcomitrella patens</name>
    <dbReference type="NCBI Taxonomy" id="3218"/>
    <lineage>
        <taxon>Eukaryota</taxon>
        <taxon>Viridiplantae</taxon>
        <taxon>Streptophyta</taxon>
        <taxon>Embryophyta</taxon>
        <taxon>Bryophyta</taxon>
        <taxon>Bryophytina</taxon>
        <taxon>Bryopsida</taxon>
        <taxon>Funariidae</taxon>
        <taxon>Funariales</taxon>
        <taxon>Funariaceae</taxon>
        <taxon>Physcomitrium</taxon>
    </lineage>
</organism>
<dbReference type="InParanoid" id="A0A2K1KNX0"/>
<name>A0A2K1KNX0_PHYPA</name>
<evidence type="ECO:0000313" key="3">
    <source>
        <dbReference type="Proteomes" id="UP000006727"/>
    </source>
</evidence>
<accession>A0A2K1KNX0</accession>
<dbReference type="Proteomes" id="UP000006727">
    <property type="component" value="Chromosome 4"/>
</dbReference>
<reference evidence="1 3" key="1">
    <citation type="journal article" date="2008" name="Science">
        <title>The Physcomitrella genome reveals evolutionary insights into the conquest of land by plants.</title>
        <authorList>
            <person name="Rensing S."/>
            <person name="Lang D."/>
            <person name="Zimmer A."/>
            <person name="Terry A."/>
            <person name="Salamov A."/>
            <person name="Shapiro H."/>
            <person name="Nishiyama T."/>
            <person name="Perroud P.-F."/>
            <person name="Lindquist E."/>
            <person name="Kamisugi Y."/>
            <person name="Tanahashi T."/>
            <person name="Sakakibara K."/>
            <person name="Fujita T."/>
            <person name="Oishi K."/>
            <person name="Shin-I T."/>
            <person name="Kuroki Y."/>
            <person name="Toyoda A."/>
            <person name="Suzuki Y."/>
            <person name="Hashimoto A."/>
            <person name="Yamaguchi K."/>
            <person name="Sugano A."/>
            <person name="Kohara Y."/>
            <person name="Fujiyama A."/>
            <person name="Anterola A."/>
            <person name="Aoki S."/>
            <person name="Ashton N."/>
            <person name="Barbazuk W.B."/>
            <person name="Barker E."/>
            <person name="Bennetzen J."/>
            <person name="Bezanilla M."/>
            <person name="Blankenship R."/>
            <person name="Cho S.H."/>
            <person name="Dutcher S."/>
            <person name="Estelle M."/>
            <person name="Fawcett J.A."/>
            <person name="Gundlach H."/>
            <person name="Hanada K."/>
            <person name="Heyl A."/>
            <person name="Hicks K.A."/>
            <person name="Hugh J."/>
            <person name="Lohr M."/>
            <person name="Mayer K."/>
            <person name="Melkozernov A."/>
            <person name="Murata T."/>
            <person name="Nelson D."/>
            <person name="Pils B."/>
            <person name="Prigge M."/>
            <person name="Reiss B."/>
            <person name="Renner T."/>
            <person name="Rombauts S."/>
            <person name="Rushton P."/>
            <person name="Sanderfoot A."/>
            <person name="Schween G."/>
            <person name="Shiu S.-H."/>
            <person name="Stueber K."/>
            <person name="Theodoulou F.L."/>
            <person name="Tu H."/>
            <person name="Van de Peer Y."/>
            <person name="Verrier P.J."/>
            <person name="Waters E."/>
            <person name="Wood A."/>
            <person name="Yang L."/>
            <person name="Cove D."/>
            <person name="Cuming A."/>
            <person name="Hasebe M."/>
            <person name="Lucas S."/>
            <person name="Mishler D.B."/>
            <person name="Reski R."/>
            <person name="Grigoriev I."/>
            <person name="Quatrano R.S."/>
            <person name="Boore J.L."/>
        </authorList>
    </citation>
    <scope>NUCLEOTIDE SEQUENCE [LARGE SCALE GENOMIC DNA]</scope>
    <source>
        <strain evidence="2 3">cv. Gransden 2004</strain>
    </source>
</reference>
<protein>
    <submittedName>
        <fullName evidence="1 2">Uncharacterized protein</fullName>
    </submittedName>
</protein>
<dbReference type="EnsemblPlants" id="Pp3c4_17650V3.1">
    <property type="protein sequence ID" value="PAC:32921890.CDS.1"/>
    <property type="gene ID" value="Pp3c4_17650"/>
</dbReference>
<dbReference type="EnsemblPlants" id="Pp3c4_17650V3.2">
    <property type="protein sequence ID" value="PAC:32921891.CDS.1"/>
    <property type="gene ID" value="Pp3c4_17650"/>
</dbReference>
<evidence type="ECO:0000313" key="2">
    <source>
        <dbReference type="EnsemblPlants" id="PAC:32921890.CDS.1"/>
    </source>
</evidence>